<evidence type="ECO:0000259" key="3">
    <source>
        <dbReference type="Pfam" id="PF13532"/>
    </source>
</evidence>
<feature type="region of interest" description="Disordered" evidence="2">
    <location>
        <begin position="1"/>
        <end position="41"/>
    </location>
</feature>
<evidence type="ECO:0000313" key="4">
    <source>
        <dbReference type="EMBL" id="CAG5113171.1"/>
    </source>
</evidence>
<dbReference type="Gene3D" id="2.60.120.590">
    <property type="entry name" value="Alpha-ketoglutarate-dependent dioxygenase AlkB-like"/>
    <property type="match status" value="1"/>
</dbReference>
<dbReference type="PANTHER" id="PTHR31573:SF1">
    <property type="entry name" value="DNA OXIDATIVE DEMETHYLASE ALKBH2"/>
    <property type="match status" value="1"/>
</dbReference>
<accession>A0ABN7TET4</accession>
<protein>
    <submittedName>
        <fullName evidence="4">Oidioi.mRNA.OKI2018_I69.chr2.g7303.t1.cds</fullName>
    </submittedName>
</protein>
<reference evidence="4 5" key="1">
    <citation type="submission" date="2021-04" db="EMBL/GenBank/DDBJ databases">
        <authorList>
            <person name="Bliznina A."/>
        </authorList>
    </citation>
    <scope>NUCLEOTIDE SEQUENCE [LARGE SCALE GENOMIC DNA]</scope>
</reference>
<evidence type="ECO:0000256" key="2">
    <source>
        <dbReference type="SAM" id="MobiDB-lite"/>
    </source>
</evidence>
<dbReference type="InterPro" id="IPR027450">
    <property type="entry name" value="AlkB-like"/>
</dbReference>
<dbReference type="EMBL" id="OU015567">
    <property type="protein sequence ID" value="CAG5113171.1"/>
    <property type="molecule type" value="Genomic_DNA"/>
</dbReference>
<dbReference type="InterPro" id="IPR037151">
    <property type="entry name" value="AlkB-like_sf"/>
</dbReference>
<feature type="domain" description="Alpha-ketoglutarate-dependent dioxygenase AlkB-like" evidence="3">
    <location>
        <begin position="120"/>
        <end position="239"/>
    </location>
</feature>
<evidence type="ECO:0000256" key="1">
    <source>
        <dbReference type="ARBA" id="ARBA00001954"/>
    </source>
</evidence>
<feature type="compositionally biased region" description="Basic and acidic residues" evidence="2">
    <location>
        <begin position="28"/>
        <end position="41"/>
    </location>
</feature>
<organism evidence="4 5">
    <name type="scientific">Oikopleura dioica</name>
    <name type="common">Tunicate</name>
    <dbReference type="NCBI Taxonomy" id="34765"/>
    <lineage>
        <taxon>Eukaryota</taxon>
        <taxon>Metazoa</taxon>
        <taxon>Chordata</taxon>
        <taxon>Tunicata</taxon>
        <taxon>Appendicularia</taxon>
        <taxon>Copelata</taxon>
        <taxon>Oikopleuridae</taxon>
        <taxon>Oikopleura</taxon>
    </lineage>
</organism>
<dbReference type="PANTHER" id="PTHR31573">
    <property type="entry name" value="ALPHA-KETOGLUTARATE-DEPENDENT DIOXYGENASE ALKB HOMOLOG 2"/>
    <property type="match status" value="1"/>
</dbReference>
<name>A0ABN7TET4_OIKDI</name>
<proteinExistence type="predicted"/>
<keyword evidence="5" id="KW-1185">Reference proteome</keyword>
<feature type="compositionally biased region" description="Polar residues" evidence="2">
    <location>
        <begin position="12"/>
        <end position="22"/>
    </location>
</feature>
<dbReference type="SUPFAM" id="SSF51197">
    <property type="entry name" value="Clavaminate synthase-like"/>
    <property type="match status" value="1"/>
</dbReference>
<sequence length="262" mass="30253">MEEPIGKLPNPLENSKPSTENLVSRKRKNDEVEPEITEKPAQEVKKTKKLKWETLSFRRAEGKVEHATYFTADECKTYYEELQDQIEYLNPEETCVSVYGKNYNLPHDKALYADKGLEFKQTKRAPLACSDWCPVLTKLKVQMEALHNVKYNMCIINKFDDGENSLGVFAHDEEDVDQSVPIASISFGARRDYKFKPNNNKEDTFNIPIKDGTVVIMHDPMQRNWKHAVPKRKKEKSPTITVIFRSVIIEDEEDQNQDPGDA</sequence>
<dbReference type="InterPro" id="IPR032852">
    <property type="entry name" value="ALKBH2"/>
</dbReference>
<dbReference type="Pfam" id="PF13532">
    <property type="entry name" value="2OG-FeII_Oxy_2"/>
    <property type="match status" value="1"/>
</dbReference>
<evidence type="ECO:0000313" key="5">
    <source>
        <dbReference type="Proteomes" id="UP001158576"/>
    </source>
</evidence>
<comment type="cofactor">
    <cofactor evidence="1">
        <name>Fe(2+)</name>
        <dbReference type="ChEBI" id="CHEBI:29033"/>
    </cofactor>
</comment>
<gene>
    <name evidence="4" type="ORF">OKIOD_LOCUS16068</name>
</gene>
<dbReference type="Proteomes" id="UP001158576">
    <property type="component" value="Chromosome 2"/>
</dbReference>